<dbReference type="AlphaFoldDB" id="A0A067MSJ7"/>
<dbReference type="STRING" id="930990.A0A067MSJ7"/>
<reference evidence="2" key="1">
    <citation type="journal article" date="2014" name="Proc. Natl. Acad. Sci. U.S.A.">
        <title>Extensive sampling of basidiomycete genomes demonstrates inadequacy of the white-rot/brown-rot paradigm for wood decay fungi.</title>
        <authorList>
            <person name="Riley R."/>
            <person name="Salamov A.A."/>
            <person name="Brown D.W."/>
            <person name="Nagy L.G."/>
            <person name="Floudas D."/>
            <person name="Held B.W."/>
            <person name="Levasseur A."/>
            <person name="Lombard V."/>
            <person name="Morin E."/>
            <person name="Otillar R."/>
            <person name="Lindquist E.A."/>
            <person name="Sun H."/>
            <person name="LaButti K.M."/>
            <person name="Schmutz J."/>
            <person name="Jabbour D."/>
            <person name="Luo H."/>
            <person name="Baker S.E."/>
            <person name="Pisabarro A.G."/>
            <person name="Walton J.D."/>
            <person name="Blanchette R.A."/>
            <person name="Henrissat B."/>
            <person name="Martin F."/>
            <person name="Cullen D."/>
            <person name="Hibbett D.S."/>
            <person name="Grigoriev I.V."/>
        </authorList>
    </citation>
    <scope>NUCLEOTIDE SEQUENCE [LARGE SCALE GENOMIC DNA]</scope>
    <source>
        <strain evidence="2">FD-172 SS1</strain>
    </source>
</reference>
<evidence type="ECO:0000313" key="1">
    <source>
        <dbReference type="EMBL" id="KDQ18584.1"/>
    </source>
</evidence>
<proteinExistence type="predicted"/>
<sequence>MACYDIYSDQLAALKRGFALWEPEPAGDYSQVELGDVGYTLYGSFQRLFNILRPANHPSQTRGVPECFEQLVLPEGYRRILSRVMPADKYMSRGVRHVEVGFQCRDDTGAVLVTTDEARSQDILHKMAFQGYMRRHTDYWVAFAYNLQLGLKEEDIILVTGCDLTTSWAVAAFRQEARDVSISLEIGLVGGSGSLASRLAWSSDRHVEHNSGPRTRLAQGAVGVSSGALVLTGNNTHLSQSSSSLAQAINSSYNQCVFIRSYRWKKRKFLPLKKMCAAARPANLEYDDDHSPPMDGIEGASTCHDDGLDLVMEPDDAEVSNALLSVPHQALIKSQRTAQEFVYRGS</sequence>
<dbReference type="HOGENOM" id="CLU_021108_0_0_1"/>
<dbReference type="InParanoid" id="A0A067MSJ7"/>
<evidence type="ECO:0000313" key="2">
    <source>
        <dbReference type="Proteomes" id="UP000027195"/>
    </source>
</evidence>
<name>A0A067MSJ7_BOTB1</name>
<dbReference type="OrthoDB" id="3222453at2759"/>
<dbReference type="Proteomes" id="UP000027195">
    <property type="component" value="Unassembled WGS sequence"/>
</dbReference>
<keyword evidence="2" id="KW-1185">Reference proteome</keyword>
<accession>A0A067MSJ7</accession>
<dbReference type="EMBL" id="KL198021">
    <property type="protein sequence ID" value="KDQ18584.1"/>
    <property type="molecule type" value="Genomic_DNA"/>
</dbReference>
<gene>
    <name evidence="1" type="ORF">BOTBODRAFT_104256</name>
</gene>
<protein>
    <submittedName>
        <fullName evidence="1">Uncharacterized protein</fullName>
    </submittedName>
</protein>
<organism evidence="1 2">
    <name type="scientific">Botryobasidium botryosum (strain FD-172 SS1)</name>
    <dbReference type="NCBI Taxonomy" id="930990"/>
    <lineage>
        <taxon>Eukaryota</taxon>
        <taxon>Fungi</taxon>
        <taxon>Dikarya</taxon>
        <taxon>Basidiomycota</taxon>
        <taxon>Agaricomycotina</taxon>
        <taxon>Agaricomycetes</taxon>
        <taxon>Cantharellales</taxon>
        <taxon>Botryobasidiaceae</taxon>
        <taxon>Botryobasidium</taxon>
    </lineage>
</organism>